<reference evidence="12" key="1">
    <citation type="journal article" date="2020" name="Nat. Genet.">
        <title>Genomic diversifications of five Gossypium allopolyploid species and their impact on cotton improvement.</title>
        <authorList>
            <person name="Chen Z.J."/>
            <person name="Sreedasyam A."/>
            <person name="Ando A."/>
            <person name="Song Q."/>
            <person name="De Santiago L.M."/>
            <person name="Hulse-Kemp A.M."/>
            <person name="Ding M."/>
            <person name="Ye W."/>
            <person name="Kirkbride R.C."/>
            <person name="Jenkins J."/>
            <person name="Plott C."/>
            <person name="Lovell J."/>
            <person name="Lin Y.M."/>
            <person name="Vaughn R."/>
            <person name="Liu B."/>
            <person name="Simpson S."/>
            <person name="Scheffler B.E."/>
            <person name="Wen L."/>
            <person name="Saski C.A."/>
            <person name="Grover C.E."/>
            <person name="Hu G."/>
            <person name="Conover J.L."/>
            <person name="Carlson J.W."/>
            <person name="Shu S."/>
            <person name="Boston L.B."/>
            <person name="Williams M."/>
            <person name="Peterson D.G."/>
            <person name="McGee K."/>
            <person name="Jones D.C."/>
            <person name="Wendel J.F."/>
            <person name="Stelly D.M."/>
            <person name="Grimwood J."/>
            <person name="Schmutz J."/>
        </authorList>
    </citation>
    <scope>NUCLEOTIDE SEQUENCE [LARGE SCALE GENOMIC DNA]</scope>
    <source>
        <strain evidence="12">cv. TM-1</strain>
    </source>
</reference>
<reference evidence="13" key="2">
    <citation type="submission" date="2025-08" db="UniProtKB">
        <authorList>
            <consortium name="RefSeq"/>
        </authorList>
    </citation>
    <scope>IDENTIFICATION</scope>
</reference>
<keyword evidence="6" id="KW-1133">Transmembrane helix</keyword>
<dbReference type="InterPro" id="IPR013210">
    <property type="entry name" value="LRR_N_plant-typ"/>
</dbReference>
<dbReference type="GeneID" id="121220061"/>
<evidence type="ECO:0000313" key="12">
    <source>
        <dbReference type="Proteomes" id="UP000818029"/>
    </source>
</evidence>
<evidence type="ECO:0000256" key="6">
    <source>
        <dbReference type="ARBA" id="ARBA00022989"/>
    </source>
</evidence>
<accession>A0ABM3AJY6</accession>
<protein>
    <submittedName>
        <fullName evidence="13">Receptor-like protein 35</fullName>
    </submittedName>
</protein>
<keyword evidence="4 10" id="KW-0732">Signal</keyword>
<dbReference type="Pfam" id="PF08263">
    <property type="entry name" value="LRRNT_2"/>
    <property type="match status" value="1"/>
</dbReference>
<dbReference type="Gene3D" id="3.80.10.10">
    <property type="entry name" value="Ribonuclease Inhibitor"/>
    <property type="match status" value="1"/>
</dbReference>
<evidence type="ECO:0000256" key="5">
    <source>
        <dbReference type="ARBA" id="ARBA00022737"/>
    </source>
</evidence>
<keyword evidence="5" id="KW-0677">Repeat</keyword>
<evidence type="ECO:0000256" key="2">
    <source>
        <dbReference type="ARBA" id="ARBA00022614"/>
    </source>
</evidence>
<evidence type="ECO:0000256" key="4">
    <source>
        <dbReference type="ARBA" id="ARBA00022729"/>
    </source>
</evidence>
<gene>
    <name evidence="13" type="primary">LOC121220061</name>
</gene>
<name>A0ABM3AJY6_GOSHI</name>
<dbReference type="PANTHER" id="PTHR48061:SF12">
    <property type="entry name" value="DISEASE RESISTANCE LIKE PROTEIN"/>
    <property type="match status" value="1"/>
</dbReference>
<dbReference type="InterPro" id="IPR032675">
    <property type="entry name" value="LRR_dom_sf"/>
</dbReference>
<evidence type="ECO:0000256" key="10">
    <source>
        <dbReference type="SAM" id="SignalP"/>
    </source>
</evidence>
<evidence type="ECO:0000256" key="9">
    <source>
        <dbReference type="ARBA" id="ARBA00023180"/>
    </source>
</evidence>
<proteinExistence type="predicted"/>
<comment type="subcellular location">
    <subcellularLocation>
        <location evidence="1">Membrane</location>
        <topology evidence="1">Single-pass type I membrane protein</topology>
    </subcellularLocation>
</comment>
<keyword evidence="8" id="KW-0675">Receptor</keyword>
<sequence length="135" mass="15163">MGSLCLVLVVLLLSWTLSSSGPPPSSHLCLPHQRDALFHFKTTISVDCDHYGRYGDYSYPRIDIESWKKSLDCCSWEGIKCDNITGHVIDIDLSHSCLLLVQEAITGCFMSCLYSKPRALVKKQTRKPKIENEAS</sequence>
<feature type="signal peptide" evidence="10">
    <location>
        <begin position="1"/>
        <end position="20"/>
    </location>
</feature>
<keyword evidence="7" id="KW-0472">Membrane</keyword>
<keyword evidence="3" id="KW-0812">Transmembrane</keyword>
<evidence type="ECO:0000256" key="3">
    <source>
        <dbReference type="ARBA" id="ARBA00022692"/>
    </source>
</evidence>
<dbReference type="Proteomes" id="UP000818029">
    <property type="component" value="Chromosome D08"/>
</dbReference>
<dbReference type="PANTHER" id="PTHR48061">
    <property type="entry name" value="LEUCINE-RICH REPEAT RECEPTOR PROTEIN KINASE EMS1-LIKE-RELATED"/>
    <property type="match status" value="1"/>
</dbReference>
<dbReference type="RefSeq" id="XP_040955145.1">
    <property type="nucleotide sequence ID" value="XM_041099211.1"/>
</dbReference>
<feature type="chain" id="PRO_5045672085" evidence="10">
    <location>
        <begin position="21"/>
        <end position="135"/>
    </location>
</feature>
<dbReference type="InterPro" id="IPR046956">
    <property type="entry name" value="RLP23-like"/>
</dbReference>
<evidence type="ECO:0000256" key="1">
    <source>
        <dbReference type="ARBA" id="ARBA00004479"/>
    </source>
</evidence>
<evidence type="ECO:0000256" key="7">
    <source>
        <dbReference type="ARBA" id="ARBA00023136"/>
    </source>
</evidence>
<evidence type="ECO:0000313" key="13">
    <source>
        <dbReference type="RefSeq" id="XP_040955145.1"/>
    </source>
</evidence>
<evidence type="ECO:0000256" key="8">
    <source>
        <dbReference type="ARBA" id="ARBA00023170"/>
    </source>
</evidence>
<organism evidence="12 13">
    <name type="scientific">Gossypium hirsutum</name>
    <name type="common">Upland cotton</name>
    <name type="synonym">Gossypium mexicanum</name>
    <dbReference type="NCBI Taxonomy" id="3635"/>
    <lineage>
        <taxon>Eukaryota</taxon>
        <taxon>Viridiplantae</taxon>
        <taxon>Streptophyta</taxon>
        <taxon>Embryophyta</taxon>
        <taxon>Tracheophyta</taxon>
        <taxon>Spermatophyta</taxon>
        <taxon>Magnoliopsida</taxon>
        <taxon>eudicotyledons</taxon>
        <taxon>Gunneridae</taxon>
        <taxon>Pentapetalae</taxon>
        <taxon>rosids</taxon>
        <taxon>malvids</taxon>
        <taxon>Malvales</taxon>
        <taxon>Malvaceae</taxon>
        <taxon>Malvoideae</taxon>
        <taxon>Gossypium</taxon>
    </lineage>
</organism>
<keyword evidence="12" id="KW-1185">Reference proteome</keyword>
<keyword evidence="9" id="KW-0325">Glycoprotein</keyword>
<evidence type="ECO:0000259" key="11">
    <source>
        <dbReference type="Pfam" id="PF08263"/>
    </source>
</evidence>
<feature type="domain" description="Leucine-rich repeat-containing N-terminal plant-type" evidence="11">
    <location>
        <begin position="31"/>
        <end position="82"/>
    </location>
</feature>
<keyword evidence="2" id="KW-0433">Leucine-rich repeat</keyword>